<feature type="transmembrane region" description="Helical" evidence="7">
    <location>
        <begin position="297"/>
        <end position="320"/>
    </location>
</feature>
<feature type="transmembrane region" description="Helical" evidence="7">
    <location>
        <begin position="385"/>
        <end position="407"/>
    </location>
</feature>
<evidence type="ECO:0000313" key="9">
    <source>
        <dbReference type="Proteomes" id="UP000571817"/>
    </source>
</evidence>
<proteinExistence type="predicted"/>
<feature type="transmembrane region" description="Helical" evidence="7">
    <location>
        <begin position="206"/>
        <end position="224"/>
    </location>
</feature>
<organism evidence="8 9">
    <name type="scientific">Allobranchiibius huperziae</name>
    <dbReference type="NCBI Taxonomy" id="1874116"/>
    <lineage>
        <taxon>Bacteria</taxon>
        <taxon>Bacillati</taxon>
        <taxon>Actinomycetota</taxon>
        <taxon>Actinomycetes</taxon>
        <taxon>Micrococcales</taxon>
        <taxon>Dermacoccaceae</taxon>
        <taxon>Allobranchiibius</taxon>
    </lineage>
</organism>
<dbReference type="RefSeq" id="WP_218883697.1">
    <property type="nucleotide sequence ID" value="NZ_JACCFW010000001.1"/>
</dbReference>
<keyword evidence="9" id="KW-1185">Reference proteome</keyword>
<feature type="region of interest" description="Disordered" evidence="6">
    <location>
        <begin position="1"/>
        <end position="32"/>
    </location>
</feature>
<protein>
    <submittedName>
        <fullName evidence="8">Simple sugar transport system permease protein</fullName>
    </submittedName>
</protein>
<feature type="transmembrane region" description="Helical" evidence="7">
    <location>
        <begin position="172"/>
        <end position="194"/>
    </location>
</feature>
<evidence type="ECO:0000256" key="3">
    <source>
        <dbReference type="ARBA" id="ARBA00022692"/>
    </source>
</evidence>
<feature type="transmembrane region" description="Helical" evidence="7">
    <location>
        <begin position="85"/>
        <end position="103"/>
    </location>
</feature>
<dbReference type="AlphaFoldDB" id="A0A853DFA7"/>
<sequence length="426" mass="43625">MSEQKAGGEPAVSTPESGSSKVDQTPDGGAGRLREIFRSDHPAILTILAIFAAVVIGSILIIASDQATRTAAGYFTAAPMDTISAAWHAVSGAYVAIFEGSILNPSSLSSGNATTIFGPISETIVSATPLIFAGLSVTLAFRAGLFNIGAQGQILLAAIFAGYVGFSWHLPVVLHVIVAVLAGILGGALWAGLAGVLKAKTGAHEVITTIMLNYVALGLIQYLLGVHGFQAKPYNQAISPAVDHNAMYPHLLGSALRANVAFLVAIAATVAVAWLLNRSTFGFRLRTVGANQDAARTAGISISSVYIVVMLIVGALAGLAGSAQVLGTSPQVTSDIDAGVGFDAITVSLLGRGSPIGTFWAGMLFGALRAGSVQLLASTNTPSDLVQVLQALIVLFIAAPGLVRLIFRLRRSGGGQTAVVAKGWNG</sequence>
<keyword evidence="8" id="KW-0762">Sugar transport</keyword>
<keyword evidence="3 7" id="KW-0812">Transmembrane</keyword>
<evidence type="ECO:0000256" key="1">
    <source>
        <dbReference type="ARBA" id="ARBA00004651"/>
    </source>
</evidence>
<dbReference type="EMBL" id="JACCFW010000001">
    <property type="protein sequence ID" value="NYJ75488.1"/>
    <property type="molecule type" value="Genomic_DNA"/>
</dbReference>
<dbReference type="GO" id="GO:0005886">
    <property type="term" value="C:plasma membrane"/>
    <property type="evidence" value="ECO:0007669"/>
    <property type="project" value="UniProtKB-SubCell"/>
</dbReference>
<feature type="transmembrane region" description="Helical" evidence="7">
    <location>
        <begin position="256"/>
        <end position="276"/>
    </location>
</feature>
<dbReference type="InterPro" id="IPR001851">
    <property type="entry name" value="ABC_transp_permease"/>
</dbReference>
<comment type="caution">
    <text evidence="8">The sequence shown here is derived from an EMBL/GenBank/DDBJ whole genome shotgun (WGS) entry which is preliminary data.</text>
</comment>
<dbReference type="PANTHER" id="PTHR47089:SF1">
    <property type="entry name" value="GUANOSINE ABC TRANSPORTER PERMEASE PROTEIN NUPP"/>
    <property type="match status" value="1"/>
</dbReference>
<evidence type="ECO:0000256" key="2">
    <source>
        <dbReference type="ARBA" id="ARBA00022475"/>
    </source>
</evidence>
<feature type="transmembrane region" description="Helical" evidence="7">
    <location>
        <begin position="148"/>
        <end position="166"/>
    </location>
</feature>
<dbReference type="GO" id="GO:0022857">
    <property type="term" value="F:transmembrane transporter activity"/>
    <property type="evidence" value="ECO:0007669"/>
    <property type="project" value="InterPro"/>
</dbReference>
<evidence type="ECO:0000256" key="5">
    <source>
        <dbReference type="ARBA" id="ARBA00023136"/>
    </source>
</evidence>
<reference evidence="8 9" key="1">
    <citation type="submission" date="2020-07" db="EMBL/GenBank/DDBJ databases">
        <title>Sequencing the genomes of 1000 actinobacteria strains.</title>
        <authorList>
            <person name="Klenk H.-P."/>
        </authorList>
    </citation>
    <scope>NUCLEOTIDE SEQUENCE [LARGE SCALE GENOMIC DNA]</scope>
    <source>
        <strain evidence="8 9">DSM 29531</strain>
    </source>
</reference>
<dbReference type="Proteomes" id="UP000571817">
    <property type="component" value="Unassembled WGS sequence"/>
</dbReference>
<dbReference type="Pfam" id="PF02653">
    <property type="entry name" value="BPD_transp_2"/>
    <property type="match status" value="1"/>
</dbReference>
<gene>
    <name evidence="8" type="ORF">HNR15_002451</name>
</gene>
<feature type="transmembrane region" description="Helical" evidence="7">
    <location>
        <begin position="43"/>
        <end position="64"/>
    </location>
</feature>
<dbReference type="PANTHER" id="PTHR47089">
    <property type="entry name" value="ABC TRANSPORTER, PERMEASE PROTEIN"/>
    <property type="match status" value="1"/>
</dbReference>
<keyword evidence="4 7" id="KW-1133">Transmembrane helix</keyword>
<evidence type="ECO:0000256" key="7">
    <source>
        <dbReference type="SAM" id="Phobius"/>
    </source>
</evidence>
<feature type="transmembrane region" description="Helical" evidence="7">
    <location>
        <begin position="123"/>
        <end position="141"/>
    </location>
</feature>
<comment type="subcellular location">
    <subcellularLocation>
        <location evidence="1">Cell membrane</location>
        <topology evidence="1">Multi-pass membrane protein</topology>
    </subcellularLocation>
</comment>
<name>A0A853DFA7_9MICO</name>
<dbReference type="CDD" id="cd06580">
    <property type="entry name" value="TM_PBP1_transp_TpRbsC_like"/>
    <property type="match status" value="1"/>
</dbReference>
<accession>A0A853DFA7</accession>
<feature type="compositionally biased region" description="Polar residues" evidence="6">
    <location>
        <begin position="14"/>
        <end position="23"/>
    </location>
</feature>
<evidence type="ECO:0000313" key="8">
    <source>
        <dbReference type="EMBL" id="NYJ75488.1"/>
    </source>
</evidence>
<evidence type="ECO:0000256" key="6">
    <source>
        <dbReference type="SAM" id="MobiDB-lite"/>
    </source>
</evidence>
<keyword evidence="2" id="KW-1003">Cell membrane</keyword>
<evidence type="ECO:0000256" key="4">
    <source>
        <dbReference type="ARBA" id="ARBA00022989"/>
    </source>
</evidence>
<keyword evidence="5 7" id="KW-0472">Membrane</keyword>
<keyword evidence="8" id="KW-0813">Transport</keyword>